<evidence type="ECO:0000313" key="9">
    <source>
        <dbReference type="Proteomes" id="UP000012960"/>
    </source>
</evidence>
<dbReference type="EMBL" id="HG996475">
    <property type="protein sequence ID" value="CAG1865525.1"/>
    <property type="molecule type" value="Genomic_DNA"/>
</dbReference>
<evidence type="ECO:0000256" key="4">
    <source>
        <dbReference type="ARBA" id="ARBA00023163"/>
    </source>
</evidence>
<dbReference type="GO" id="GO:0003677">
    <property type="term" value="F:DNA binding"/>
    <property type="evidence" value="ECO:0007669"/>
    <property type="project" value="UniProtKB-KW"/>
</dbReference>
<evidence type="ECO:0000259" key="6">
    <source>
        <dbReference type="PROSITE" id="PS50066"/>
    </source>
</evidence>
<dbReference type="SMART" id="SM00432">
    <property type="entry name" value="MADS"/>
    <property type="match status" value="1"/>
</dbReference>
<keyword evidence="2" id="KW-0805">Transcription regulation</keyword>
<dbReference type="GO" id="GO:0046983">
    <property type="term" value="F:protein dimerization activity"/>
    <property type="evidence" value="ECO:0007669"/>
    <property type="project" value="InterPro"/>
</dbReference>
<sequence length="96" mass="10400">MLSNGCNSIEHAGGDELIHRAQAHREQGRRAGLSKKVKELSLLCGAELALIVFSPACNPFSFDHPSVHSVIGCFLSSRAVSPPSTHCRHLLLQTVR</sequence>
<dbReference type="InterPro" id="IPR036879">
    <property type="entry name" value="TF_MADSbox_sf"/>
</dbReference>
<name>A0A804LBE2_MUSAM</name>
<evidence type="ECO:0000256" key="1">
    <source>
        <dbReference type="ARBA" id="ARBA00004123"/>
    </source>
</evidence>
<dbReference type="Gene3D" id="3.40.1810.10">
    <property type="entry name" value="Transcription factor, MADS-box"/>
    <property type="match status" value="1"/>
</dbReference>
<comment type="subcellular location">
    <subcellularLocation>
        <location evidence="1">Nucleus</location>
    </subcellularLocation>
</comment>
<dbReference type="FunCoup" id="A0A804LBE2">
    <property type="interactions" value="25"/>
</dbReference>
<dbReference type="AlphaFoldDB" id="A0A804LBE2"/>
<keyword evidence="5" id="KW-0539">Nucleus</keyword>
<organism evidence="8 9">
    <name type="scientific">Musa acuminata subsp. malaccensis</name>
    <name type="common">Wild banana</name>
    <name type="synonym">Musa malaccensis</name>
    <dbReference type="NCBI Taxonomy" id="214687"/>
    <lineage>
        <taxon>Eukaryota</taxon>
        <taxon>Viridiplantae</taxon>
        <taxon>Streptophyta</taxon>
        <taxon>Embryophyta</taxon>
        <taxon>Tracheophyta</taxon>
        <taxon>Spermatophyta</taxon>
        <taxon>Magnoliopsida</taxon>
        <taxon>Liliopsida</taxon>
        <taxon>Zingiberales</taxon>
        <taxon>Musaceae</taxon>
        <taxon>Musa</taxon>
    </lineage>
</organism>
<feature type="domain" description="MADS-box" evidence="6">
    <location>
        <begin position="29"/>
        <end position="66"/>
    </location>
</feature>
<dbReference type="PROSITE" id="PS50066">
    <property type="entry name" value="MADS_BOX_2"/>
    <property type="match status" value="1"/>
</dbReference>
<dbReference type="InterPro" id="IPR002100">
    <property type="entry name" value="TF_MADSbox"/>
</dbReference>
<reference evidence="7" key="1">
    <citation type="submission" date="2021-03" db="EMBL/GenBank/DDBJ databases">
        <authorList>
            <consortium name="Genoscope - CEA"/>
            <person name="William W."/>
        </authorList>
    </citation>
    <scope>NUCLEOTIDE SEQUENCE</scope>
    <source>
        <strain evidence="7">Doubled-haploid Pahang</strain>
    </source>
</reference>
<keyword evidence="3" id="KW-0238">DNA-binding</keyword>
<dbReference type="SUPFAM" id="SSF55455">
    <property type="entry name" value="SRF-like"/>
    <property type="match status" value="1"/>
</dbReference>
<keyword evidence="4" id="KW-0804">Transcription</keyword>
<evidence type="ECO:0000313" key="7">
    <source>
        <dbReference type="EMBL" id="CAG1865525.1"/>
    </source>
</evidence>
<accession>A0A804LBE2</accession>
<dbReference type="Proteomes" id="UP000012960">
    <property type="component" value="Unplaced"/>
</dbReference>
<dbReference type="GO" id="GO:0005634">
    <property type="term" value="C:nucleus"/>
    <property type="evidence" value="ECO:0007669"/>
    <property type="project" value="UniProtKB-SubCell"/>
</dbReference>
<evidence type="ECO:0000256" key="5">
    <source>
        <dbReference type="ARBA" id="ARBA00023242"/>
    </source>
</evidence>
<keyword evidence="9" id="KW-1185">Reference proteome</keyword>
<evidence type="ECO:0000256" key="3">
    <source>
        <dbReference type="ARBA" id="ARBA00023125"/>
    </source>
</evidence>
<protein>
    <submittedName>
        <fullName evidence="7">(wild Malaysian banana) hypothetical protein</fullName>
    </submittedName>
</protein>
<evidence type="ECO:0000256" key="2">
    <source>
        <dbReference type="ARBA" id="ARBA00023015"/>
    </source>
</evidence>
<dbReference type="InParanoid" id="A0A804LBE2"/>
<dbReference type="PANTHER" id="PTHR11945">
    <property type="entry name" value="MADS BOX PROTEIN"/>
    <property type="match status" value="1"/>
</dbReference>
<reference evidence="8" key="2">
    <citation type="submission" date="2021-05" db="UniProtKB">
        <authorList>
            <consortium name="EnsemblPlants"/>
        </authorList>
    </citation>
    <scope>IDENTIFICATION</scope>
    <source>
        <strain evidence="8">subsp. malaccensis</strain>
    </source>
</reference>
<gene>
    <name evidence="7" type="ORF">GSMUA_01030.1</name>
</gene>
<dbReference type="PANTHER" id="PTHR11945:SF629">
    <property type="entry name" value="OS02G0164450 PROTEIN"/>
    <property type="match status" value="1"/>
</dbReference>
<proteinExistence type="predicted"/>
<dbReference type="Gramene" id="Ma11_t24130.1">
    <property type="protein sequence ID" value="Ma11_p24130.1"/>
    <property type="gene ID" value="Ma11_g24130"/>
</dbReference>
<evidence type="ECO:0000313" key="8">
    <source>
        <dbReference type="EnsemblPlants" id="Ma11_p24130.1"/>
    </source>
</evidence>
<dbReference type="Pfam" id="PF00319">
    <property type="entry name" value="SRF-TF"/>
    <property type="match status" value="1"/>
</dbReference>
<dbReference type="PRINTS" id="PR00404">
    <property type="entry name" value="MADSDOMAIN"/>
</dbReference>
<dbReference type="EnsemblPlants" id="Ma11_t24130.1">
    <property type="protein sequence ID" value="Ma11_p24130.1"/>
    <property type="gene ID" value="Ma11_g24130"/>
</dbReference>